<dbReference type="Pfam" id="PF14695">
    <property type="entry name" value="LINES_C"/>
    <property type="match status" value="1"/>
</dbReference>
<name>A0A397THB7_9GLOM</name>
<dbReference type="Pfam" id="PF14694">
    <property type="entry name" value="LINES_N"/>
    <property type="match status" value="1"/>
</dbReference>
<dbReference type="OrthoDB" id="8251209at2759"/>
<evidence type="ECO:0000259" key="2">
    <source>
        <dbReference type="Pfam" id="PF14695"/>
    </source>
</evidence>
<dbReference type="InterPro" id="IPR024875">
    <property type="entry name" value="Protein_Lines"/>
</dbReference>
<organism evidence="3 4">
    <name type="scientific">Glomus cerebriforme</name>
    <dbReference type="NCBI Taxonomy" id="658196"/>
    <lineage>
        <taxon>Eukaryota</taxon>
        <taxon>Fungi</taxon>
        <taxon>Fungi incertae sedis</taxon>
        <taxon>Mucoromycota</taxon>
        <taxon>Glomeromycotina</taxon>
        <taxon>Glomeromycetes</taxon>
        <taxon>Glomerales</taxon>
        <taxon>Glomeraceae</taxon>
        <taxon>Glomus</taxon>
    </lineage>
</organism>
<proteinExistence type="predicted"/>
<reference evidence="3 4" key="1">
    <citation type="submission" date="2018-06" db="EMBL/GenBank/DDBJ databases">
        <title>Comparative genomics reveals the genomic features of Rhizophagus irregularis, R. cerebriforme, R. diaphanum and Gigaspora rosea, and their symbiotic lifestyle signature.</title>
        <authorList>
            <person name="Morin E."/>
            <person name="San Clemente H."/>
            <person name="Chen E.C.H."/>
            <person name="De La Providencia I."/>
            <person name="Hainaut M."/>
            <person name="Kuo A."/>
            <person name="Kohler A."/>
            <person name="Murat C."/>
            <person name="Tang N."/>
            <person name="Roy S."/>
            <person name="Loubradou J."/>
            <person name="Henrissat B."/>
            <person name="Grigoriev I.V."/>
            <person name="Corradi N."/>
            <person name="Roux C."/>
            <person name="Martin F.M."/>
        </authorList>
    </citation>
    <scope>NUCLEOTIDE SEQUENCE [LARGE SCALE GENOMIC DNA]</scope>
    <source>
        <strain evidence="3 4">DAOM 227022</strain>
    </source>
</reference>
<accession>A0A397THB7</accession>
<protein>
    <recommendedName>
        <fullName evidence="5">Protein Lines N-terminal domain-containing protein</fullName>
    </recommendedName>
</protein>
<dbReference type="PANTHER" id="PTHR16057">
    <property type="entry name" value="WINS1, 2 PROTEIN"/>
    <property type="match status" value="1"/>
</dbReference>
<dbReference type="InterPro" id="IPR032794">
    <property type="entry name" value="LINES_N"/>
</dbReference>
<gene>
    <name evidence="3" type="ORF">C1645_395547</name>
</gene>
<dbReference type="EMBL" id="QKYT01000046">
    <property type="protein sequence ID" value="RIA96306.1"/>
    <property type="molecule type" value="Genomic_DNA"/>
</dbReference>
<dbReference type="PANTHER" id="PTHR16057:SF1">
    <property type="entry name" value="PROTEIN LINES HOMOLOG 1"/>
    <property type="match status" value="1"/>
</dbReference>
<evidence type="ECO:0000313" key="4">
    <source>
        <dbReference type="Proteomes" id="UP000265703"/>
    </source>
</evidence>
<comment type="caution">
    <text evidence="3">The sequence shown here is derived from an EMBL/GenBank/DDBJ whole genome shotgun (WGS) entry which is preliminary data.</text>
</comment>
<evidence type="ECO:0000259" key="1">
    <source>
        <dbReference type="Pfam" id="PF14694"/>
    </source>
</evidence>
<sequence>MQLLEKLCDLYIDKLKGVSSSNTIESILEIFHSVLKDFRHRLSDVINENAEHNLAQHAGGRLLNILNERFEIERIINIDDGSNNLIIVSTLAVILDIKKLEADKIEDALSSHLKQAFQSILRKVDSKIELICGLLCCRHLSAVRKVLAILHYTVKSTNNIDMIFMILTGIRDYTERILSSSDIQKLIDSMLDNNHTEFFDDKAVSDVTINIECLKELINIYMEVYISLMRLYMEENENFCYRISTDIKLRILNDILTFTHGLLQQNEDSVEYIFNWYMNNDSDLASFMLNLVRLELTFREFEKKLINFDDESQEKSMNEQKSIMECISTQMTHILNYYTSHDFFLRFLISTGFNYSILLDFLISNETIFLEFLLDYCKHLEQNISQFLIICKKFDEKISEMENCAERVLVVFNNLTRSIQSLMDKNLFPYNATSLIKRLKKVELLIPY</sequence>
<dbReference type="InterPro" id="IPR029415">
    <property type="entry name" value="Lines_C"/>
</dbReference>
<evidence type="ECO:0000313" key="3">
    <source>
        <dbReference type="EMBL" id="RIA96306.1"/>
    </source>
</evidence>
<dbReference type="Proteomes" id="UP000265703">
    <property type="component" value="Unassembled WGS sequence"/>
</dbReference>
<dbReference type="AlphaFoldDB" id="A0A397THB7"/>
<keyword evidence="4" id="KW-1185">Reference proteome</keyword>
<feature type="domain" description="Protein Lines N-terminal" evidence="1">
    <location>
        <begin position="250"/>
        <end position="391"/>
    </location>
</feature>
<evidence type="ECO:0008006" key="5">
    <source>
        <dbReference type="Google" id="ProtNLM"/>
    </source>
</evidence>
<feature type="domain" description="Protein Lines C-terminal" evidence="2">
    <location>
        <begin position="409"/>
        <end position="443"/>
    </location>
</feature>